<evidence type="ECO:0000256" key="4">
    <source>
        <dbReference type="PROSITE-ProRule" id="PRU01248"/>
    </source>
</evidence>
<dbReference type="Pfam" id="PF20172">
    <property type="entry name" value="DUF6538"/>
    <property type="match status" value="1"/>
</dbReference>
<evidence type="ECO:0008006" key="9">
    <source>
        <dbReference type="Google" id="ProtNLM"/>
    </source>
</evidence>
<evidence type="ECO:0000256" key="3">
    <source>
        <dbReference type="ARBA" id="ARBA00023172"/>
    </source>
</evidence>
<feature type="domain" description="Tyr recombinase" evidence="5">
    <location>
        <begin position="252"/>
        <end position="328"/>
    </location>
</feature>
<protein>
    <recommendedName>
        <fullName evidence="9">Integrase</fullName>
    </recommendedName>
</protein>
<dbReference type="InterPro" id="IPR011010">
    <property type="entry name" value="DNA_brk_join_enz"/>
</dbReference>
<dbReference type="RefSeq" id="WP_247027674.1">
    <property type="nucleotide sequence ID" value="NZ_JALKCH010000004.1"/>
</dbReference>
<dbReference type="InterPro" id="IPR013762">
    <property type="entry name" value="Integrase-like_cat_sf"/>
</dbReference>
<dbReference type="SUPFAM" id="SSF56349">
    <property type="entry name" value="DNA breaking-rejoining enzymes"/>
    <property type="match status" value="1"/>
</dbReference>
<evidence type="ECO:0000259" key="6">
    <source>
        <dbReference type="PROSITE" id="PS51900"/>
    </source>
</evidence>
<organism evidence="7 8">
    <name type="scientific">Ancylobacter crimeensis</name>
    <dbReference type="NCBI Taxonomy" id="2579147"/>
    <lineage>
        <taxon>Bacteria</taxon>
        <taxon>Pseudomonadati</taxon>
        <taxon>Pseudomonadota</taxon>
        <taxon>Alphaproteobacteria</taxon>
        <taxon>Hyphomicrobiales</taxon>
        <taxon>Xanthobacteraceae</taxon>
        <taxon>Ancylobacter</taxon>
    </lineage>
</organism>
<sequence length="328" mass="36651">MVKKPSSDTLYLQRIGARWYARIPVPYALREEMGPYFRKALGTTDLQEARHRRWDVLAIARAEFERRTAKASGNKTGRLAPRSTDYAAFRARLAAVGPPKVVNALDGEEMDNPALEAIADELEAAEERGEHVETGWNALSDHVKDRLPVSELLDDYLAKNPKANPTTTANYRGTVSLWIGERKDRPLNGVTKKQATEWLEKVSEGRSRETIKRYVNHMAALWAWAHRKEEAPPANPFEGLRQSMGVIGKAPESYEAFAEAELKAVFGVLKDQPDLKALALISLYSGMRLSECLRAQREEIEGIDCYVLAAGKTVNAKRIVPVHPCSKA</sequence>
<name>A0ABT0D972_9HYPH</name>
<feature type="domain" description="Core-binding (CB)" evidence="6">
    <location>
        <begin position="147"/>
        <end position="226"/>
    </location>
</feature>
<dbReference type="InterPro" id="IPR002104">
    <property type="entry name" value="Integrase_catalytic"/>
</dbReference>
<keyword evidence="1" id="KW-0229">DNA integration</keyword>
<dbReference type="PROSITE" id="PS51898">
    <property type="entry name" value="TYR_RECOMBINASE"/>
    <property type="match status" value="1"/>
</dbReference>
<dbReference type="InterPro" id="IPR010998">
    <property type="entry name" value="Integrase_recombinase_N"/>
</dbReference>
<gene>
    <name evidence="7" type="ORF">MWN34_06195</name>
</gene>
<comment type="caution">
    <text evidence="7">The sequence shown here is derived from an EMBL/GenBank/DDBJ whole genome shotgun (WGS) entry which is preliminary data.</text>
</comment>
<dbReference type="Gene3D" id="1.10.150.130">
    <property type="match status" value="1"/>
</dbReference>
<keyword evidence="2 4" id="KW-0238">DNA-binding</keyword>
<dbReference type="InterPro" id="IPR046668">
    <property type="entry name" value="DUF6538"/>
</dbReference>
<dbReference type="InterPro" id="IPR044068">
    <property type="entry name" value="CB"/>
</dbReference>
<evidence type="ECO:0000313" key="8">
    <source>
        <dbReference type="Proteomes" id="UP001203284"/>
    </source>
</evidence>
<dbReference type="EMBL" id="JALKCH010000004">
    <property type="protein sequence ID" value="MCK0196501.1"/>
    <property type="molecule type" value="Genomic_DNA"/>
</dbReference>
<keyword evidence="3" id="KW-0233">DNA recombination</keyword>
<reference evidence="7 8" key="1">
    <citation type="submission" date="2022-04" db="EMBL/GenBank/DDBJ databases">
        <authorList>
            <person name="Grouzdev D.S."/>
            <person name="Pantiukh K.S."/>
            <person name="Krutkina M.S."/>
        </authorList>
    </citation>
    <scope>NUCLEOTIDE SEQUENCE [LARGE SCALE GENOMIC DNA]</scope>
    <source>
        <strain evidence="7 8">6x-1</strain>
    </source>
</reference>
<dbReference type="Proteomes" id="UP001203284">
    <property type="component" value="Unassembled WGS sequence"/>
</dbReference>
<dbReference type="PROSITE" id="PS51900">
    <property type="entry name" value="CB"/>
    <property type="match status" value="1"/>
</dbReference>
<dbReference type="Gene3D" id="1.10.443.10">
    <property type="entry name" value="Intergrase catalytic core"/>
    <property type="match status" value="1"/>
</dbReference>
<accession>A0ABT0D972</accession>
<evidence type="ECO:0000313" key="7">
    <source>
        <dbReference type="EMBL" id="MCK0196501.1"/>
    </source>
</evidence>
<keyword evidence="8" id="KW-1185">Reference proteome</keyword>
<evidence type="ECO:0000259" key="5">
    <source>
        <dbReference type="PROSITE" id="PS51898"/>
    </source>
</evidence>
<evidence type="ECO:0000256" key="2">
    <source>
        <dbReference type="ARBA" id="ARBA00023125"/>
    </source>
</evidence>
<evidence type="ECO:0000256" key="1">
    <source>
        <dbReference type="ARBA" id="ARBA00022908"/>
    </source>
</evidence>
<proteinExistence type="predicted"/>